<dbReference type="OrthoDB" id="953249at2"/>
<dbReference type="RefSeq" id="WP_077129934.1">
    <property type="nucleotide sequence ID" value="NZ_CP014263.1"/>
</dbReference>
<keyword evidence="2" id="KW-1185">Reference proteome</keyword>
<evidence type="ECO:0000313" key="1">
    <source>
        <dbReference type="EMBL" id="AQG78494.1"/>
    </source>
</evidence>
<gene>
    <name evidence="1" type="ORF">AWR27_03545</name>
</gene>
<dbReference type="EMBL" id="CP014263">
    <property type="protein sequence ID" value="AQG78494.1"/>
    <property type="molecule type" value="Genomic_DNA"/>
</dbReference>
<dbReference type="Proteomes" id="UP000187941">
    <property type="component" value="Chromosome"/>
</dbReference>
<dbReference type="KEGG" id="smon:AWR27_03545"/>
<proteinExistence type="predicted"/>
<accession>A0A1P9WSY1</accession>
<reference evidence="1 2" key="1">
    <citation type="submission" date="2016-01" db="EMBL/GenBank/DDBJ databases">
        <authorList>
            <person name="Oliw E.H."/>
        </authorList>
    </citation>
    <scope>NUCLEOTIDE SEQUENCE [LARGE SCALE GENOMIC DNA]</scope>
    <source>
        <strain evidence="1 2">DY10</strain>
    </source>
</reference>
<evidence type="ECO:0000313" key="2">
    <source>
        <dbReference type="Proteomes" id="UP000187941"/>
    </source>
</evidence>
<protein>
    <submittedName>
        <fullName evidence="1">Uncharacterized protein</fullName>
    </submittedName>
</protein>
<organism evidence="1 2">
    <name type="scientific">Spirosoma montaniterrae</name>
    <dbReference type="NCBI Taxonomy" id="1178516"/>
    <lineage>
        <taxon>Bacteria</taxon>
        <taxon>Pseudomonadati</taxon>
        <taxon>Bacteroidota</taxon>
        <taxon>Cytophagia</taxon>
        <taxon>Cytophagales</taxon>
        <taxon>Cytophagaceae</taxon>
        <taxon>Spirosoma</taxon>
    </lineage>
</organism>
<dbReference type="InterPro" id="IPR056510">
    <property type="entry name" value="WapI"/>
</dbReference>
<name>A0A1P9WSY1_9BACT</name>
<dbReference type="STRING" id="1178516.AWR27_03545"/>
<dbReference type="Pfam" id="PF24716">
    <property type="entry name" value="WapI"/>
    <property type="match status" value="1"/>
</dbReference>
<sequence length="143" mass="16569">MKFTSSLGSFELSIVGYGKKVSNWRERNRLQCRFSTHWRQQTDTQSVPLQTWEVSRLLSGLRSLWNKAANHIELTFTNPGLSVEATALPNEQYRLQIQLDNELTPSWHQYPDFPVSMDMTLNRNQLQEAIKDLSGQLAAFPER</sequence>
<dbReference type="AlphaFoldDB" id="A0A1P9WSY1"/>